<sequence length="162" mass="16724">MSLAAATRDAVRERPFLYDALRAGVVNYTAAARTLDVAGETDAVATALRRFAEELPDDPVHDSEARVAMRSGLGRTDDADDDETSPLLVVGDAAFADGAGSLTGIVASGDLSPTALADVLGRLRAAEVPVEAAAVGDATLAVVVERRHGPDALRITEDAVGR</sequence>
<dbReference type="Proteomes" id="UP000766550">
    <property type="component" value="Unassembled WGS sequence"/>
</dbReference>
<keyword evidence="2" id="KW-1185">Reference proteome</keyword>
<evidence type="ECO:0000313" key="2">
    <source>
        <dbReference type="Proteomes" id="UP000766550"/>
    </source>
</evidence>
<dbReference type="EMBL" id="JAHQXF010000002">
    <property type="protein sequence ID" value="MBV0924557.1"/>
    <property type="molecule type" value="Genomic_DNA"/>
</dbReference>
<dbReference type="RefSeq" id="WP_162319119.1">
    <property type="nucleotide sequence ID" value="NZ_JAHQXF010000002.1"/>
</dbReference>
<reference evidence="1 2" key="1">
    <citation type="submission" date="2021-06" db="EMBL/GenBank/DDBJ databases">
        <title>New haloarchaea isolates fom saline soil.</title>
        <authorList>
            <person name="Duran-Viseras A."/>
            <person name="Sanchez-Porro C.S."/>
            <person name="Ventosa A."/>
        </authorList>
    </citation>
    <scope>NUCLEOTIDE SEQUENCE [LARGE SCALE GENOMIC DNA]</scope>
    <source>
        <strain evidence="1 2">JCM 183640</strain>
    </source>
</reference>
<protein>
    <submittedName>
        <fullName evidence="1">Uncharacterized protein</fullName>
    </submittedName>
</protein>
<gene>
    <name evidence="1" type="ORF">KTS45_10140</name>
</gene>
<organism evidence="1 2">
    <name type="scientific">Haloarcula limicola</name>
    <dbReference type="NCBI Taxonomy" id="1429915"/>
    <lineage>
        <taxon>Archaea</taxon>
        <taxon>Methanobacteriati</taxon>
        <taxon>Methanobacteriota</taxon>
        <taxon>Stenosarchaea group</taxon>
        <taxon>Halobacteria</taxon>
        <taxon>Halobacteriales</taxon>
        <taxon>Haloarculaceae</taxon>
        <taxon>Haloarcula</taxon>
    </lineage>
</organism>
<dbReference type="OrthoDB" id="213717at2157"/>
<accession>A0A8J7Y5D2</accession>
<comment type="caution">
    <text evidence="1">The sequence shown here is derived from an EMBL/GenBank/DDBJ whole genome shotgun (WGS) entry which is preliminary data.</text>
</comment>
<dbReference type="AlphaFoldDB" id="A0A8J7Y5D2"/>
<name>A0A8J7Y5D2_9EURY</name>
<dbReference type="InterPro" id="IPR055945">
    <property type="entry name" value="DUF7523"/>
</dbReference>
<proteinExistence type="predicted"/>
<evidence type="ECO:0000313" key="1">
    <source>
        <dbReference type="EMBL" id="MBV0924557.1"/>
    </source>
</evidence>
<dbReference type="Pfam" id="PF24367">
    <property type="entry name" value="DUF7523"/>
    <property type="match status" value="1"/>
</dbReference>